<evidence type="ECO:0000259" key="14">
    <source>
        <dbReference type="PROSITE" id="PS50112"/>
    </source>
</evidence>
<sequence length="1008" mass="110346">MTAGRLSARVQATTATMAKGQEYGEARQGESAAAVNLSIRQTLLLLIVLASVTLAGVAVVGMWGSWQGQEGLRRVLEEEVEPIALLIQIDKQLSSVPVRMYGVLNDDFGVPGAQLYVLDTQETVPLAWQAYLHAMAGSVDAPKRDLIATIAAGMTELPAVLDKLDRFLAADDRPAIALLLKEDWWAIHLQIVTPARQLIALQQGHVAVSYREAQGVFRKALLGTALLLLVGLASFLFFSRRLFRHVIDRLDVIEGALTRVAEGDLETRVGGSHRGEFGRIVAALDRTADKLLADRQAIDLLQQRQSSILESMAEGLYGTDTRGRITYINKAAERLLGWNAAEMLDQPAHRLLHHTRADGTPCPGAECPLYAALARQEVCTSADELFWRKDGSSFPVEFAGAPIVADGQTVGAVVIFRDIGERRAGELARQRLLAELHQRNEQLNTTRDELSRREEELRLVLENLRDGVITIDARGLIRSANPAIYTLFRQPAGALHNESVQMLMPPDYRAAHSRGLARHVATGKAHVLGRPVELEGLRGDGTRFPIELSIDTYTVRDERFYSGIVRDISDRKHADAALRDALEQAQEYLDVALAVIVVIDCDLRVRLINREGCALLGLGEAEIVGSNWFDRFVPEAEREPLRRSFASWLAGRPAGVIAGHNRNNVLTADGRIRLVAWSNALLRDASGAVTGTLSSGVDVTDQHASELQLHATIERLTELNHKLEETQNQLLQSEKMASIGQLAAGVAHEINNPVGFVNSNLGSLRNEVNDLLRVIDAYAAADPILAEHPALMDAISAARDAADLAYLREDVGTLIDESLDGLQRVRRIVQDLKDFSRVDSSEWAFASLEAGLDSTLNIVRNEIKYKAEVRKEYAGIPEVECIAAQVNQVFLNLLVNAAHAIDERGTITLRTGCDAREVWVEVEDSGKGIAPEVLQRIFEPFFTTKPIGQGTGLGLSLAYSIAQRHGGRIEASSQVGSGSKFRLLLPREREREQERGDAPAPADTAPPG</sequence>
<dbReference type="SMART" id="SM00086">
    <property type="entry name" value="PAC"/>
    <property type="match status" value="3"/>
</dbReference>
<keyword evidence="12" id="KW-1133">Transmembrane helix</keyword>
<dbReference type="NCBIfam" id="TIGR00229">
    <property type="entry name" value="sensory_box"/>
    <property type="match status" value="3"/>
</dbReference>
<dbReference type="PROSITE" id="PS50885">
    <property type="entry name" value="HAMP"/>
    <property type="match status" value="1"/>
</dbReference>
<evidence type="ECO:0000313" key="18">
    <source>
        <dbReference type="Proteomes" id="UP000022141"/>
    </source>
</evidence>
<dbReference type="PROSITE" id="PS50112">
    <property type="entry name" value="PAS"/>
    <property type="match status" value="3"/>
</dbReference>
<keyword evidence="5 17" id="KW-0808">Transferase</keyword>
<feature type="domain" description="PAS" evidence="14">
    <location>
        <begin position="581"/>
        <end position="652"/>
    </location>
</feature>
<dbReference type="SMART" id="SM00388">
    <property type="entry name" value="HisKA"/>
    <property type="match status" value="1"/>
</dbReference>
<feature type="transmembrane region" description="Helical" evidence="12">
    <location>
        <begin position="43"/>
        <end position="64"/>
    </location>
</feature>
<dbReference type="PRINTS" id="PR00344">
    <property type="entry name" value="BCTRLSENSOR"/>
</dbReference>
<dbReference type="SMART" id="SM00304">
    <property type="entry name" value="HAMP"/>
    <property type="match status" value="1"/>
</dbReference>
<dbReference type="Pfam" id="PF00672">
    <property type="entry name" value="HAMP"/>
    <property type="match status" value="1"/>
</dbReference>
<feature type="domain" description="PAC" evidence="15">
    <location>
        <begin position="530"/>
        <end position="580"/>
    </location>
</feature>
<evidence type="ECO:0000256" key="8">
    <source>
        <dbReference type="ARBA" id="ARBA00022840"/>
    </source>
</evidence>
<dbReference type="SUPFAM" id="SSF47384">
    <property type="entry name" value="Homodimeric domain of signal transducing histidine kinase"/>
    <property type="match status" value="1"/>
</dbReference>
<evidence type="ECO:0000256" key="1">
    <source>
        <dbReference type="ARBA" id="ARBA00000085"/>
    </source>
</evidence>
<dbReference type="Pfam" id="PF02518">
    <property type="entry name" value="HATPase_c"/>
    <property type="match status" value="1"/>
</dbReference>
<feature type="domain" description="HAMP" evidence="16">
    <location>
        <begin position="244"/>
        <end position="296"/>
    </location>
</feature>
<keyword evidence="4" id="KW-0597">Phosphoprotein</keyword>
<dbReference type="SMART" id="SM00091">
    <property type="entry name" value="PAS"/>
    <property type="match status" value="3"/>
</dbReference>
<dbReference type="PANTHER" id="PTHR43065:SF50">
    <property type="entry name" value="HISTIDINE KINASE"/>
    <property type="match status" value="1"/>
</dbReference>
<dbReference type="eggNOG" id="COG5000">
    <property type="taxonomic scope" value="Bacteria"/>
</dbReference>
<evidence type="ECO:0000256" key="10">
    <source>
        <dbReference type="SAM" id="Coils"/>
    </source>
</evidence>
<dbReference type="CDD" id="cd00082">
    <property type="entry name" value="HisKA"/>
    <property type="match status" value="1"/>
</dbReference>
<reference evidence="17" key="1">
    <citation type="submission" date="2014-02" db="EMBL/GenBank/DDBJ databases">
        <title>Expanding our view of genomic diversity in Candidatus Accumulibacter clades.</title>
        <authorList>
            <person name="Skennerton C.T."/>
            <person name="Barr J.J."/>
            <person name="Slater F.R."/>
            <person name="Bond P.L."/>
            <person name="Tyson G.W."/>
        </authorList>
    </citation>
    <scope>NUCLEOTIDE SEQUENCE [LARGE SCALE GENOMIC DNA]</scope>
</reference>
<dbReference type="Gene3D" id="1.10.287.130">
    <property type="match status" value="1"/>
</dbReference>
<dbReference type="InterPro" id="IPR036890">
    <property type="entry name" value="HATPase_C_sf"/>
</dbReference>
<feature type="domain" description="PAC" evidence="15">
    <location>
        <begin position="659"/>
        <end position="711"/>
    </location>
</feature>
<dbReference type="InterPro" id="IPR013767">
    <property type="entry name" value="PAS_fold"/>
</dbReference>
<evidence type="ECO:0000259" key="13">
    <source>
        <dbReference type="PROSITE" id="PS50109"/>
    </source>
</evidence>
<proteinExistence type="predicted"/>
<dbReference type="GO" id="GO:0000155">
    <property type="term" value="F:phosphorelay sensor kinase activity"/>
    <property type="evidence" value="ECO:0007669"/>
    <property type="project" value="InterPro"/>
</dbReference>
<dbReference type="Gene3D" id="3.30.565.10">
    <property type="entry name" value="Histidine kinase-like ATPase, C-terminal domain"/>
    <property type="match status" value="1"/>
</dbReference>
<feature type="domain" description="Histidine kinase" evidence="13">
    <location>
        <begin position="745"/>
        <end position="989"/>
    </location>
</feature>
<accession>A0A011QJ14</accession>
<protein>
    <recommendedName>
        <fullName evidence="3">histidine kinase</fullName>
        <ecNumber evidence="3">2.7.13.3</ecNumber>
    </recommendedName>
</protein>
<comment type="caution">
    <text evidence="17">The sequence shown here is derived from an EMBL/GenBank/DDBJ whole genome shotgun (WGS) entry which is preliminary data.</text>
</comment>
<dbReference type="AlphaFoldDB" id="A0A011QJ14"/>
<dbReference type="EC" id="2.7.13.3" evidence="3"/>
<dbReference type="Pfam" id="PF08448">
    <property type="entry name" value="PAS_4"/>
    <property type="match status" value="1"/>
</dbReference>
<dbReference type="InterPro" id="IPR000014">
    <property type="entry name" value="PAS"/>
</dbReference>
<keyword evidence="6" id="KW-0547">Nucleotide-binding</keyword>
<evidence type="ECO:0000256" key="6">
    <source>
        <dbReference type="ARBA" id="ARBA00022741"/>
    </source>
</evidence>
<dbReference type="STRING" id="1454004.AW11_01843"/>
<dbReference type="InterPro" id="IPR013656">
    <property type="entry name" value="PAS_4"/>
</dbReference>
<dbReference type="InterPro" id="IPR003660">
    <property type="entry name" value="HAMP_dom"/>
</dbReference>
<feature type="domain" description="PAS" evidence="14">
    <location>
        <begin position="453"/>
        <end position="523"/>
    </location>
</feature>
<dbReference type="GO" id="GO:0006355">
    <property type="term" value="P:regulation of DNA-templated transcription"/>
    <property type="evidence" value="ECO:0007669"/>
    <property type="project" value="InterPro"/>
</dbReference>
<evidence type="ECO:0000256" key="3">
    <source>
        <dbReference type="ARBA" id="ARBA00012438"/>
    </source>
</evidence>
<evidence type="ECO:0000256" key="9">
    <source>
        <dbReference type="ARBA" id="ARBA00023012"/>
    </source>
</evidence>
<dbReference type="PANTHER" id="PTHR43065">
    <property type="entry name" value="SENSOR HISTIDINE KINASE"/>
    <property type="match status" value="1"/>
</dbReference>
<dbReference type="PROSITE" id="PS50113">
    <property type="entry name" value="PAC"/>
    <property type="match status" value="2"/>
</dbReference>
<dbReference type="SMART" id="SM00387">
    <property type="entry name" value="HATPase_c"/>
    <property type="match status" value="1"/>
</dbReference>
<keyword evidence="7" id="KW-0418">Kinase</keyword>
<dbReference type="InterPro" id="IPR004358">
    <property type="entry name" value="Sig_transdc_His_kin-like_C"/>
</dbReference>
<evidence type="ECO:0000256" key="7">
    <source>
        <dbReference type="ARBA" id="ARBA00022777"/>
    </source>
</evidence>
<keyword evidence="12" id="KW-0812">Transmembrane</keyword>
<dbReference type="InterPro" id="IPR003594">
    <property type="entry name" value="HATPase_dom"/>
</dbReference>
<comment type="catalytic activity">
    <reaction evidence="1">
        <text>ATP + protein L-histidine = ADP + protein N-phospho-L-histidine.</text>
        <dbReference type="EC" id="2.7.13.3"/>
    </reaction>
</comment>
<keyword evidence="9" id="KW-0902">Two-component regulatory system</keyword>
<keyword evidence="12" id="KW-0472">Membrane</keyword>
<dbReference type="InterPro" id="IPR036097">
    <property type="entry name" value="HisK_dim/P_sf"/>
</dbReference>
<feature type="compositionally biased region" description="Low complexity" evidence="11">
    <location>
        <begin position="998"/>
        <end position="1008"/>
    </location>
</feature>
<name>A0A011QJ14_ACCRE</name>
<evidence type="ECO:0000256" key="5">
    <source>
        <dbReference type="ARBA" id="ARBA00022679"/>
    </source>
</evidence>
<dbReference type="PATRIC" id="fig|1454004.3.peg.1901"/>
<evidence type="ECO:0000256" key="12">
    <source>
        <dbReference type="SAM" id="Phobius"/>
    </source>
</evidence>
<dbReference type="GO" id="GO:0005524">
    <property type="term" value="F:ATP binding"/>
    <property type="evidence" value="ECO:0007669"/>
    <property type="project" value="UniProtKB-KW"/>
</dbReference>
<evidence type="ECO:0000313" key="17">
    <source>
        <dbReference type="EMBL" id="EXI88985.1"/>
    </source>
</evidence>
<dbReference type="SUPFAM" id="SSF55785">
    <property type="entry name" value="PYP-like sensor domain (PAS domain)"/>
    <property type="match status" value="3"/>
</dbReference>
<dbReference type="InterPro" id="IPR035965">
    <property type="entry name" value="PAS-like_dom_sf"/>
</dbReference>
<organism evidence="17 18">
    <name type="scientific">Accumulibacter regalis</name>
    <dbReference type="NCBI Taxonomy" id="522306"/>
    <lineage>
        <taxon>Bacteria</taxon>
        <taxon>Pseudomonadati</taxon>
        <taxon>Pseudomonadota</taxon>
        <taxon>Betaproteobacteria</taxon>
        <taxon>Candidatus Accumulibacter</taxon>
    </lineage>
</organism>
<evidence type="ECO:0000256" key="2">
    <source>
        <dbReference type="ARBA" id="ARBA00004370"/>
    </source>
</evidence>
<dbReference type="eggNOG" id="COG4191">
    <property type="taxonomic scope" value="Bacteria"/>
</dbReference>
<comment type="subcellular location">
    <subcellularLocation>
        <location evidence="2">Membrane</location>
    </subcellularLocation>
</comment>
<dbReference type="InterPro" id="IPR000700">
    <property type="entry name" value="PAS-assoc_C"/>
</dbReference>
<dbReference type="InterPro" id="IPR003661">
    <property type="entry name" value="HisK_dim/P_dom"/>
</dbReference>
<dbReference type="InterPro" id="IPR001610">
    <property type="entry name" value="PAC"/>
</dbReference>
<keyword evidence="18" id="KW-1185">Reference proteome</keyword>
<feature type="domain" description="PAS" evidence="14">
    <location>
        <begin position="301"/>
        <end position="353"/>
    </location>
</feature>
<dbReference type="Proteomes" id="UP000022141">
    <property type="component" value="Unassembled WGS sequence"/>
</dbReference>
<dbReference type="Gene3D" id="3.30.450.20">
    <property type="entry name" value="PAS domain"/>
    <property type="match status" value="3"/>
</dbReference>
<dbReference type="Gene3D" id="6.10.340.10">
    <property type="match status" value="1"/>
</dbReference>
<dbReference type="GO" id="GO:0016020">
    <property type="term" value="C:membrane"/>
    <property type="evidence" value="ECO:0007669"/>
    <property type="project" value="UniProtKB-SubCell"/>
</dbReference>
<dbReference type="PROSITE" id="PS50109">
    <property type="entry name" value="HIS_KIN"/>
    <property type="match status" value="1"/>
</dbReference>
<feature type="region of interest" description="Disordered" evidence="11">
    <location>
        <begin position="970"/>
        <end position="1008"/>
    </location>
</feature>
<feature type="coiled-coil region" evidence="10">
    <location>
        <begin position="429"/>
        <end position="467"/>
    </location>
</feature>
<evidence type="ECO:0000259" key="15">
    <source>
        <dbReference type="PROSITE" id="PS50113"/>
    </source>
</evidence>
<keyword evidence="8" id="KW-0067">ATP-binding</keyword>
<dbReference type="SUPFAM" id="SSF55874">
    <property type="entry name" value="ATPase domain of HSP90 chaperone/DNA topoisomerase II/histidine kinase"/>
    <property type="match status" value="1"/>
</dbReference>
<dbReference type="EMBL" id="JEMY01000022">
    <property type="protein sequence ID" value="EXI88985.1"/>
    <property type="molecule type" value="Genomic_DNA"/>
</dbReference>
<feature type="transmembrane region" description="Helical" evidence="12">
    <location>
        <begin position="220"/>
        <end position="238"/>
    </location>
</feature>
<feature type="compositionally biased region" description="Basic and acidic residues" evidence="11">
    <location>
        <begin position="985"/>
        <end position="997"/>
    </location>
</feature>
<evidence type="ECO:0000259" key="16">
    <source>
        <dbReference type="PROSITE" id="PS50885"/>
    </source>
</evidence>
<feature type="coiled-coil region" evidence="10">
    <location>
        <begin position="709"/>
        <end position="736"/>
    </location>
</feature>
<gene>
    <name evidence="17" type="primary">zraS_6</name>
    <name evidence="17" type="ORF">AW11_01843</name>
</gene>
<keyword evidence="10" id="KW-0175">Coiled coil</keyword>
<dbReference type="CDD" id="cd00130">
    <property type="entry name" value="PAS"/>
    <property type="match status" value="3"/>
</dbReference>
<dbReference type="InterPro" id="IPR005467">
    <property type="entry name" value="His_kinase_dom"/>
</dbReference>
<evidence type="ECO:0000256" key="4">
    <source>
        <dbReference type="ARBA" id="ARBA00022553"/>
    </source>
</evidence>
<dbReference type="Pfam" id="PF00989">
    <property type="entry name" value="PAS"/>
    <property type="match status" value="2"/>
</dbReference>
<evidence type="ECO:0000256" key="11">
    <source>
        <dbReference type="SAM" id="MobiDB-lite"/>
    </source>
</evidence>